<dbReference type="Proteomes" id="UP001519332">
    <property type="component" value="Unassembled WGS sequence"/>
</dbReference>
<dbReference type="RefSeq" id="WP_209639618.1">
    <property type="nucleotide sequence ID" value="NZ_JAGINW010000001.1"/>
</dbReference>
<evidence type="ECO:0000313" key="1">
    <source>
        <dbReference type="EMBL" id="MBP2323351.1"/>
    </source>
</evidence>
<gene>
    <name evidence="1" type="ORF">JOF56_003736</name>
</gene>
<keyword evidence="2" id="KW-1185">Reference proteome</keyword>
<accession>A0ABS4THQ4</accession>
<proteinExistence type="predicted"/>
<name>A0ABS4THQ4_9PSEU</name>
<sequence>MILGLIARVGGPASVLDLGARHFLAFLEGIVREDDGRRKTLDEVYAKSRPAATKSSVDRRERRREIDRLARIFGG</sequence>
<protein>
    <submittedName>
        <fullName evidence="1">Uncharacterized protein</fullName>
    </submittedName>
</protein>
<reference evidence="1 2" key="1">
    <citation type="submission" date="2021-03" db="EMBL/GenBank/DDBJ databases">
        <title>Sequencing the genomes of 1000 actinobacteria strains.</title>
        <authorList>
            <person name="Klenk H.-P."/>
        </authorList>
    </citation>
    <scope>NUCLEOTIDE SEQUENCE [LARGE SCALE GENOMIC DNA]</scope>
    <source>
        <strain evidence="1 2">DSM 46670</strain>
    </source>
</reference>
<evidence type="ECO:0000313" key="2">
    <source>
        <dbReference type="Proteomes" id="UP001519332"/>
    </source>
</evidence>
<comment type="caution">
    <text evidence="1">The sequence shown here is derived from an EMBL/GenBank/DDBJ whole genome shotgun (WGS) entry which is preliminary data.</text>
</comment>
<dbReference type="EMBL" id="JAGINW010000001">
    <property type="protein sequence ID" value="MBP2323351.1"/>
    <property type="molecule type" value="Genomic_DNA"/>
</dbReference>
<organism evidence="1 2">
    <name type="scientific">Kibdelosporangium banguiense</name>
    <dbReference type="NCBI Taxonomy" id="1365924"/>
    <lineage>
        <taxon>Bacteria</taxon>
        <taxon>Bacillati</taxon>
        <taxon>Actinomycetota</taxon>
        <taxon>Actinomycetes</taxon>
        <taxon>Pseudonocardiales</taxon>
        <taxon>Pseudonocardiaceae</taxon>
        <taxon>Kibdelosporangium</taxon>
    </lineage>
</organism>